<dbReference type="RefSeq" id="WP_073537640.1">
    <property type="nucleotide sequence ID" value="NZ_CP018335.1"/>
</dbReference>
<feature type="active site" description="Nucleophile" evidence="9">
    <location>
        <position position="125"/>
    </location>
</feature>
<dbReference type="InterPro" id="IPR038063">
    <property type="entry name" value="Transpep_catalytic_dom"/>
</dbReference>
<evidence type="ECO:0000313" key="12">
    <source>
        <dbReference type="Proteomes" id="UP000184604"/>
    </source>
</evidence>
<comment type="pathway">
    <text evidence="1 9">Cell wall biogenesis; peptidoglycan biosynthesis.</text>
</comment>
<dbReference type="InterPro" id="IPR002477">
    <property type="entry name" value="Peptidoglycan-bd-like"/>
</dbReference>
<keyword evidence="5" id="KW-0378">Hydrolase</keyword>
<proteinExistence type="inferred from homology"/>
<dbReference type="Pfam" id="PF01471">
    <property type="entry name" value="PG_binding_1"/>
    <property type="match status" value="1"/>
</dbReference>
<feature type="active site" description="Proton donor/acceptor" evidence="9">
    <location>
        <position position="109"/>
    </location>
</feature>
<keyword evidence="4" id="KW-0808">Transferase</keyword>
<sequence length="230" mass="26019">MKRKRFIKKILFIVVIILIFNISEYPVKSVLKIDSNKNISILVDISEERLYLIDTKKNIILKKYNIASGKAETPSPVGTWKITSMGKWSGSFGTRWIGLNVPWGIFGIHGTNRPGSIGNEASHGCIRMQNKDVEELYEYVNLGMIVCIYAGAYGPFEKGLVTLKPGDRGADVLEVQRKMKEKGYYPGNLDGIYGEGMKQYVIKFRKDNKLTISHNIDSEFYEKLGIKLAD</sequence>
<evidence type="ECO:0000256" key="7">
    <source>
        <dbReference type="ARBA" id="ARBA00022984"/>
    </source>
</evidence>
<dbReference type="GO" id="GO:0008360">
    <property type="term" value="P:regulation of cell shape"/>
    <property type="evidence" value="ECO:0007669"/>
    <property type="project" value="UniProtKB-UniRule"/>
</dbReference>
<dbReference type="InterPro" id="IPR036365">
    <property type="entry name" value="PGBD-like_sf"/>
</dbReference>
<name>A0A1L5F4R5_CLOKL</name>
<dbReference type="InterPro" id="IPR005490">
    <property type="entry name" value="LD_TPept_cat_dom"/>
</dbReference>
<evidence type="ECO:0000256" key="3">
    <source>
        <dbReference type="ARBA" id="ARBA00022676"/>
    </source>
</evidence>
<keyword evidence="7 9" id="KW-0573">Peptidoglycan synthesis</keyword>
<dbReference type="UniPathway" id="UPA00219"/>
<protein>
    <recommendedName>
        <fullName evidence="10">L,D-TPase catalytic domain-containing protein</fullName>
    </recommendedName>
</protein>
<keyword evidence="8 9" id="KW-0961">Cell wall biogenesis/degradation</keyword>
<dbReference type="GO" id="GO:0071555">
    <property type="term" value="P:cell wall organization"/>
    <property type="evidence" value="ECO:0007669"/>
    <property type="project" value="UniProtKB-UniRule"/>
</dbReference>
<dbReference type="EMBL" id="CP018335">
    <property type="protein sequence ID" value="APM37942.1"/>
    <property type="molecule type" value="Genomic_DNA"/>
</dbReference>
<accession>A0A1L5F4R5</accession>
<evidence type="ECO:0000256" key="4">
    <source>
        <dbReference type="ARBA" id="ARBA00022679"/>
    </source>
</evidence>
<dbReference type="Pfam" id="PF03734">
    <property type="entry name" value="YkuD"/>
    <property type="match status" value="1"/>
</dbReference>
<evidence type="ECO:0000256" key="6">
    <source>
        <dbReference type="ARBA" id="ARBA00022960"/>
    </source>
</evidence>
<dbReference type="PROSITE" id="PS52029">
    <property type="entry name" value="LD_TPASE"/>
    <property type="match status" value="1"/>
</dbReference>
<reference evidence="11 12" key="1">
    <citation type="submission" date="2016-12" db="EMBL/GenBank/DDBJ databases">
        <title>Complete genome sequence of Clostridium kluyveri JZZ isolated from the pit mud of a Chinese flavor liquor-making factory.</title>
        <authorList>
            <person name="Wang Y."/>
        </authorList>
    </citation>
    <scope>NUCLEOTIDE SEQUENCE [LARGE SCALE GENOMIC DNA]</scope>
    <source>
        <strain evidence="11 12">JZZ</strain>
    </source>
</reference>
<evidence type="ECO:0000256" key="5">
    <source>
        <dbReference type="ARBA" id="ARBA00022801"/>
    </source>
</evidence>
<dbReference type="InterPro" id="IPR050979">
    <property type="entry name" value="LD-transpeptidase"/>
</dbReference>
<dbReference type="OrthoDB" id="9787225at2"/>
<dbReference type="SUPFAM" id="SSF47090">
    <property type="entry name" value="PGBD-like"/>
    <property type="match status" value="1"/>
</dbReference>
<dbReference type="GO" id="GO:0071972">
    <property type="term" value="F:peptidoglycan L,D-transpeptidase activity"/>
    <property type="evidence" value="ECO:0007669"/>
    <property type="project" value="TreeGrafter"/>
</dbReference>
<dbReference type="Gene3D" id="1.10.101.10">
    <property type="entry name" value="PGBD-like superfamily/PGBD"/>
    <property type="match status" value="1"/>
</dbReference>
<evidence type="ECO:0000256" key="2">
    <source>
        <dbReference type="ARBA" id="ARBA00005992"/>
    </source>
</evidence>
<dbReference type="GO" id="GO:0016757">
    <property type="term" value="F:glycosyltransferase activity"/>
    <property type="evidence" value="ECO:0007669"/>
    <property type="project" value="UniProtKB-KW"/>
</dbReference>
<organism evidence="11 12">
    <name type="scientific">Clostridium kluyveri</name>
    <dbReference type="NCBI Taxonomy" id="1534"/>
    <lineage>
        <taxon>Bacteria</taxon>
        <taxon>Bacillati</taxon>
        <taxon>Bacillota</taxon>
        <taxon>Clostridia</taxon>
        <taxon>Eubacteriales</taxon>
        <taxon>Clostridiaceae</taxon>
        <taxon>Clostridium</taxon>
    </lineage>
</organism>
<dbReference type="PANTHER" id="PTHR30582">
    <property type="entry name" value="L,D-TRANSPEPTIDASE"/>
    <property type="match status" value="1"/>
</dbReference>
<keyword evidence="3" id="KW-0328">Glycosyltransferase</keyword>
<dbReference type="SUPFAM" id="SSF141523">
    <property type="entry name" value="L,D-transpeptidase catalytic domain-like"/>
    <property type="match status" value="1"/>
</dbReference>
<dbReference type="GO" id="GO:0005576">
    <property type="term" value="C:extracellular region"/>
    <property type="evidence" value="ECO:0007669"/>
    <property type="project" value="TreeGrafter"/>
</dbReference>
<dbReference type="InterPro" id="IPR036366">
    <property type="entry name" value="PGBDSf"/>
</dbReference>
<evidence type="ECO:0000256" key="9">
    <source>
        <dbReference type="PROSITE-ProRule" id="PRU01373"/>
    </source>
</evidence>
<dbReference type="Proteomes" id="UP000184604">
    <property type="component" value="Chromosome"/>
</dbReference>
<evidence type="ECO:0000313" key="11">
    <source>
        <dbReference type="EMBL" id="APM37942.1"/>
    </source>
</evidence>
<gene>
    <name evidence="11" type="ORF">BS101_03920</name>
</gene>
<dbReference type="GO" id="GO:0018104">
    <property type="term" value="P:peptidoglycan-protein cross-linking"/>
    <property type="evidence" value="ECO:0007669"/>
    <property type="project" value="TreeGrafter"/>
</dbReference>
<keyword evidence="6 9" id="KW-0133">Cell shape</keyword>
<evidence type="ECO:0000256" key="8">
    <source>
        <dbReference type="ARBA" id="ARBA00023316"/>
    </source>
</evidence>
<comment type="similarity">
    <text evidence="2">Belongs to the YkuD family.</text>
</comment>
<dbReference type="PANTHER" id="PTHR30582:SF24">
    <property type="entry name" value="L,D-TRANSPEPTIDASE ERFK_SRFK-RELATED"/>
    <property type="match status" value="1"/>
</dbReference>
<evidence type="ECO:0000256" key="1">
    <source>
        <dbReference type="ARBA" id="ARBA00004752"/>
    </source>
</evidence>
<dbReference type="CDD" id="cd16913">
    <property type="entry name" value="YkuD_like"/>
    <property type="match status" value="1"/>
</dbReference>
<feature type="domain" description="L,D-TPase catalytic" evidence="10">
    <location>
        <begin position="39"/>
        <end position="149"/>
    </location>
</feature>
<dbReference type="Gene3D" id="2.40.440.10">
    <property type="entry name" value="L,D-transpeptidase catalytic domain-like"/>
    <property type="match status" value="1"/>
</dbReference>
<dbReference type="AlphaFoldDB" id="A0A1L5F4R5"/>
<evidence type="ECO:0000259" key="10">
    <source>
        <dbReference type="PROSITE" id="PS52029"/>
    </source>
</evidence>